<gene>
    <name evidence="2" type="ORF">BJ508DRAFT_411201</name>
</gene>
<dbReference type="InterPro" id="IPR003673">
    <property type="entry name" value="CoA-Trfase_fam_III"/>
</dbReference>
<name>A0A3N4IQL1_ASCIM</name>
<dbReference type="STRING" id="1160509.A0A3N4IQL1"/>
<dbReference type="InterPro" id="IPR044855">
    <property type="entry name" value="CoA-Trfase_III_dom3_sf"/>
</dbReference>
<evidence type="ECO:0000313" key="2">
    <source>
        <dbReference type="EMBL" id="RPA86510.1"/>
    </source>
</evidence>
<dbReference type="InterPro" id="IPR050509">
    <property type="entry name" value="CoA-transferase_III"/>
</dbReference>
<protein>
    <submittedName>
        <fullName evidence="2">Alpha-methylacyl-CoA racemase</fullName>
    </submittedName>
</protein>
<dbReference type="GO" id="GO:0003824">
    <property type="term" value="F:catalytic activity"/>
    <property type="evidence" value="ECO:0007669"/>
    <property type="project" value="InterPro"/>
</dbReference>
<dbReference type="Gene3D" id="3.40.50.10540">
    <property type="entry name" value="Crotonobetainyl-coa:carnitine coa-transferase, domain 1"/>
    <property type="match status" value="1"/>
</dbReference>
<evidence type="ECO:0000256" key="1">
    <source>
        <dbReference type="ARBA" id="ARBA00008383"/>
    </source>
</evidence>
<sequence length="381" mass="41675">MAPPLEGIRVVELAGLAPVPFAGLLLSDYGASVLRVDRAIPPSKPPTPTLDVLTRHKSSITLDLKSPAGIAFLKSLLKHADVLLDPYRPGVLEKLGMGPDELLKINPRLVIGRLTGFRRDGKYSQMAGHDINYVAVSGVLSQLGRKEGNPYPPANLLADFAGGGLACAFGVLAALIAREKTGKGQVVEQNMVDGAAYLATFQRLGTKLPMWDQPRGENWFDGGCPWYETYECKDKGRYVAVGAVEPQFFKILVEKLGLKGRGLEGERYDRSKWDGMKALFTEIFKTKTRDEWEAVFDGTDACVTPVLEQGELEQGGYEQRLLVDLRGTPGKVISPHEAWKTRGLMPGTGGQAIIEEWTGWRKGRDFDFVEGGFVSVSKAKL</sequence>
<dbReference type="Proteomes" id="UP000275078">
    <property type="component" value="Unassembled WGS sequence"/>
</dbReference>
<dbReference type="InterPro" id="IPR023606">
    <property type="entry name" value="CoA-Trfase_III_dom_1_sf"/>
</dbReference>
<dbReference type="SUPFAM" id="SSF89796">
    <property type="entry name" value="CoA-transferase family III (CaiB/BaiF)"/>
    <property type="match status" value="1"/>
</dbReference>
<dbReference type="PANTHER" id="PTHR48228">
    <property type="entry name" value="SUCCINYL-COA--D-CITRAMALATE COA-TRANSFERASE"/>
    <property type="match status" value="1"/>
</dbReference>
<dbReference type="Gene3D" id="3.30.1540.10">
    <property type="entry name" value="formyl-coa transferase, domain 3"/>
    <property type="match status" value="1"/>
</dbReference>
<dbReference type="Pfam" id="PF02515">
    <property type="entry name" value="CoA_transf_3"/>
    <property type="match status" value="1"/>
</dbReference>
<dbReference type="OrthoDB" id="16747at2759"/>
<dbReference type="PANTHER" id="PTHR48228:SF5">
    <property type="entry name" value="ALPHA-METHYLACYL-COA RACEMASE"/>
    <property type="match status" value="1"/>
</dbReference>
<accession>A0A3N4IQL1</accession>
<dbReference type="AlphaFoldDB" id="A0A3N4IQL1"/>
<evidence type="ECO:0000313" key="3">
    <source>
        <dbReference type="Proteomes" id="UP000275078"/>
    </source>
</evidence>
<proteinExistence type="inferred from homology"/>
<comment type="similarity">
    <text evidence="1">Belongs to the CoA-transferase III family.</text>
</comment>
<dbReference type="EMBL" id="ML119649">
    <property type="protein sequence ID" value="RPA86510.1"/>
    <property type="molecule type" value="Genomic_DNA"/>
</dbReference>
<keyword evidence="3" id="KW-1185">Reference proteome</keyword>
<organism evidence="2 3">
    <name type="scientific">Ascobolus immersus RN42</name>
    <dbReference type="NCBI Taxonomy" id="1160509"/>
    <lineage>
        <taxon>Eukaryota</taxon>
        <taxon>Fungi</taxon>
        <taxon>Dikarya</taxon>
        <taxon>Ascomycota</taxon>
        <taxon>Pezizomycotina</taxon>
        <taxon>Pezizomycetes</taxon>
        <taxon>Pezizales</taxon>
        <taxon>Ascobolaceae</taxon>
        <taxon>Ascobolus</taxon>
    </lineage>
</organism>
<reference evidence="2 3" key="1">
    <citation type="journal article" date="2018" name="Nat. Ecol. Evol.">
        <title>Pezizomycetes genomes reveal the molecular basis of ectomycorrhizal truffle lifestyle.</title>
        <authorList>
            <person name="Murat C."/>
            <person name="Payen T."/>
            <person name="Noel B."/>
            <person name="Kuo A."/>
            <person name="Morin E."/>
            <person name="Chen J."/>
            <person name="Kohler A."/>
            <person name="Krizsan K."/>
            <person name="Balestrini R."/>
            <person name="Da Silva C."/>
            <person name="Montanini B."/>
            <person name="Hainaut M."/>
            <person name="Levati E."/>
            <person name="Barry K.W."/>
            <person name="Belfiori B."/>
            <person name="Cichocki N."/>
            <person name="Clum A."/>
            <person name="Dockter R.B."/>
            <person name="Fauchery L."/>
            <person name="Guy J."/>
            <person name="Iotti M."/>
            <person name="Le Tacon F."/>
            <person name="Lindquist E.A."/>
            <person name="Lipzen A."/>
            <person name="Malagnac F."/>
            <person name="Mello A."/>
            <person name="Molinier V."/>
            <person name="Miyauchi S."/>
            <person name="Poulain J."/>
            <person name="Riccioni C."/>
            <person name="Rubini A."/>
            <person name="Sitrit Y."/>
            <person name="Splivallo R."/>
            <person name="Traeger S."/>
            <person name="Wang M."/>
            <person name="Zifcakova L."/>
            <person name="Wipf D."/>
            <person name="Zambonelli A."/>
            <person name="Paolocci F."/>
            <person name="Nowrousian M."/>
            <person name="Ottonello S."/>
            <person name="Baldrian P."/>
            <person name="Spatafora J.W."/>
            <person name="Henrissat B."/>
            <person name="Nagy L.G."/>
            <person name="Aury J.M."/>
            <person name="Wincker P."/>
            <person name="Grigoriev I.V."/>
            <person name="Bonfante P."/>
            <person name="Martin F.M."/>
        </authorList>
    </citation>
    <scope>NUCLEOTIDE SEQUENCE [LARGE SCALE GENOMIC DNA]</scope>
    <source>
        <strain evidence="2 3">RN42</strain>
    </source>
</reference>